<name>A0A1V8TFU0_9PEZI</name>
<organism evidence="1 2">
    <name type="scientific">Cryoendolithus antarcticus</name>
    <dbReference type="NCBI Taxonomy" id="1507870"/>
    <lineage>
        <taxon>Eukaryota</taxon>
        <taxon>Fungi</taxon>
        <taxon>Dikarya</taxon>
        <taxon>Ascomycota</taxon>
        <taxon>Pezizomycotina</taxon>
        <taxon>Dothideomycetes</taxon>
        <taxon>Dothideomycetidae</taxon>
        <taxon>Cladosporiales</taxon>
        <taxon>Cladosporiaceae</taxon>
        <taxon>Cryoendolithus</taxon>
    </lineage>
</organism>
<dbReference type="Proteomes" id="UP000192596">
    <property type="component" value="Unassembled WGS sequence"/>
</dbReference>
<evidence type="ECO:0000313" key="2">
    <source>
        <dbReference type="Proteomes" id="UP000192596"/>
    </source>
</evidence>
<dbReference type="AlphaFoldDB" id="A0A1V8TFU0"/>
<proteinExistence type="predicted"/>
<dbReference type="OrthoDB" id="4500473at2759"/>
<accession>A0A1V8TFU0</accession>
<keyword evidence="2" id="KW-1185">Reference proteome</keyword>
<protein>
    <submittedName>
        <fullName evidence="1">Uncharacterized protein</fullName>
    </submittedName>
</protein>
<comment type="caution">
    <text evidence="1">The sequence shown here is derived from an EMBL/GenBank/DDBJ whole genome shotgun (WGS) entry which is preliminary data.</text>
</comment>
<reference evidence="2" key="1">
    <citation type="submission" date="2017-03" db="EMBL/GenBank/DDBJ databases">
        <title>Genomes of endolithic fungi from Antarctica.</title>
        <authorList>
            <person name="Coleine C."/>
            <person name="Masonjones S."/>
            <person name="Stajich J.E."/>
        </authorList>
    </citation>
    <scope>NUCLEOTIDE SEQUENCE [LARGE SCALE GENOMIC DNA]</scope>
    <source>
        <strain evidence="2">CCFEE 5527</strain>
    </source>
</reference>
<sequence length="267" mass="28918">MTTHQPTFMLLPDTSFLPGKGIQLGTLLPVETASKHPDARRPLNSPSRIPVDEATVTRQTHKQWFLDTTQQASGKVGLSAELSIIPILSGGLSGSRAVKDSIKITAENVAVEWFAPDEIYIAEATVNPTLRKYAGTLRRKPIYMVTGLMTASVATIEYGKDRSGSAGAKLAVDGAAFGAPGKVGPEVEGSRSYERRQGSSPVEPFLLAYQLLRIRLKRQEGQFETRMETKWALAGDEDGKIKFDGGANLGEWATVPVLRAGDFEDSD</sequence>
<evidence type="ECO:0000313" key="1">
    <source>
        <dbReference type="EMBL" id="OQO10246.1"/>
    </source>
</evidence>
<dbReference type="InParanoid" id="A0A1V8TFU0"/>
<dbReference type="EMBL" id="NAJO01000009">
    <property type="protein sequence ID" value="OQO10246.1"/>
    <property type="molecule type" value="Genomic_DNA"/>
</dbReference>
<gene>
    <name evidence="1" type="ORF">B0A48_04604</name>
</gene>